<feature type="domain" description="Sortilin N-terminal" evidence="4">
    <location>
        <begin position="145"/>
        <end position="270"/>
    </location>
</feature>
<dbReference type="InterPro" id="IPR036278">
    <property type="entry name" value="Sialidase_sf"/>
</dbReference>
<gene>
    <name evidence="5" type="ORF">V3330_10395</name>
</gene>
<evidence type="ECO:0000259" key="4">
    <source>
        <dbReference type="Pfam" id="PF15902"/>
    </source>
</evidence>
<reference evidence="5 6" key="1">
    <citation type="submission" date="2024-02" db="EMBL/GenBank/DDBJ databases">
        <title>A novel Wenzhouxiangellaceae bacterium, isolated from coastal sediments.</title>
        <authorList>
            <person name="Du Z.-J."/>
            <person name="Ye Y.-Q."/>
            <person name="Zhang X.-Y."/>
        </authorList>
    </citation>
    <scope>NUCLEOTIDE SEQUENCE [LARGE SCALE GENOMIC DNA]</scope>
    <source>
        <strain evidence="5 6">CH-27</strain>
    </source>
</reference>
<evidence type="ECO:0000256" key="3">
    <source>
        <dbReference type="SAM" id="SignalP"/>
    </source>
</evidence>
<name>A0AAW9RGR7_9GAMM</name>
<dbReference type="InterPro" id="IPR031778">
    <property type="entry name" value="Sortilin_N"/>
</dbReference>
<keyword evidence="6" id="KW-1185">Reference proteome</keyword>
<proteinExistence type="predicted"/>
<feature type="signal peptide" evidence="3">
    <location>
        <begin position="1"/>
        <end position="38"/>
    </location>
</feature>
<dbReference type="RefSeq" id="WP_354695358.1">
    <property type="nucleotide sequence ID" value="NZ_JAZHOG010000006.1"/>
</dbReference>
<evidence type="ECO:0000313" key="6">
    <source>
        <dbReference type="Proteomes" id="UP001359886"/>
    </source>
</evidence>
<dbReference type="EMBL" id="JAZHOG010000006">
    <property type="protein sequence ID" value="MEJ8568035.1"/>
    <property type="molecule type" value="Genomic_DNA"/>
</dbReference>
<dbReference type="GO" id="GO:0010411">
    <property type="term" value="P:xyloglucan metabolic process"/>
    <property type="evidence" value="ECO:0007669"/>
    <property type="project" value="TreeGrafter"/>
</dbReference>
<comment type="caution">
    <text evidence="5">The sequence shown here is derived from an EMBL/GenBank/DDBJ whole genome shotgun (WGS) entry which is preliminary data.</text>
</comment>
<dbReference type="InterPro" id="IPR052025">
    <property type="entry name" value="Xyloglucanase_GH74"/>
</dbReference>
<keyword evidence="1" id="KW-0677">Repeat</keyword>
<dbReference type="PANTHER" id="PTHR43739:SF5">
    <property type="entry name" value="EXO-ALPHA-SIALIDASE"/>
    <property type="match status" value="1"/>
</dbReference>
<evidence type="ECO:0000256" key="2">
    <source>
        <dbReference type="SAM" id="MobiDB-lite"/>
    </source>
</evidence>
<dbReference type="InterPro" id="IPR015943">
    <property type="entry name" value="WD40/YVTN_repeat-like_dom_sf"/>
</dbReference>
<feature type="chain" id="PRO_5043600537" description="Sortilin N-terminal domain-containing protein" evidence="3">
    <location>
        <begin position="39"/>
        <end position="1065"/>
    </location>
</feature>
<protein>
    <recommendedName>
        <fullName evidence="4">Sortilin N-terminal domain-containing protein</fullName>
    </recommendedName>
</protein>
<dbReference type="PANTHER" id="PTHR43739">
    <property type="entry name" value="XYLOGLUCANASE (EUROFUNG)"/>
    <property type="match status" value="1"/>
</dbReference>
<evidence type="ECO:0000256" key="1">
    <source>
        <dbReference type="ARBA" id="ARBA00022737"/>
    </source>
</evidence>
<dbReference type="Gene3D" id="2.130.10.10">
    <property type="entry name" value="YVTN repeat-like/Quinoprotein amine dehydrogenase"/>
    <property type="match status" value="5"/>
</dbReference>
<dbReference type="SUPFAM" id="SSF110296">
    <property type="entry name" value="Oligoxyloglucan reducing end-specific cellobiohydrolase"/>
    <property type="match status" value="2"/>
</dbReference>
<organism evidence="5 6">
    <name type="scientific">Elongatibacter sediminis</name>
    <dbReference type="NCBI Taxonomy" id="3119006"/>
    <lineage>
        <taxon>Bacteria</taxon>
        <taxon>Pseudomonadati</taxon>
        <taxon>Pseudomonadota</taxon>
        <taxon>Gammaproteobacteria</taxon>
        <taxon>Chromatiales</taxon>
        <taxon>Wenzhouxiangellaceae</taxon>
        <taxon>Elongatibacter</taxon>
    </lineage>
</organism>
<dbReference type="SUPFAM" id="SSF50939">
    <property type="entry name" value="Sialidases"/>
    <property type="match status" value="1"/>
</dbReference>
<dbReference type="Proteomes" id="UP001359886">
    <property type="component" value="Unassembled WGS sequence"/>
</dbReference>
<dbReference type="CDD" id="cd15482">
    <property type="entry name" value="Sialidase_non-viral"/>
    <property type="match status" value="2"/>
</dbReference>
<sequence>MTRLTPLRAPRPASRTRASVVVCLVAMLALLSSFDATAQRRGGSYVDPAFFQALSWRNVGPWRGGRVTAVAGHPDQPYTFYMGATGGGVWRTDDAGMTWHNVSDGFFNTVTIGGIAVARSDANVIYVGTGEAPVRGVSTADGDGMYKSVDGGKTWTHIGLEDTKHISIVVVDPRDPDVVYVGAQGNAWVDSEARGVYKSTDGGETWRKTLYVDEHTGVHDLSMDAHNPRILYAGTWDHQRTPWTIRSGGPGSGLWKSTDSGETWRRLENGLPELMGNTGIVVSPADPNRVYAMIEATEGGIFRSDDAGESWRRVNGDKGIRDRGWYYTHIFAHPQDADTMYILSNSMTRSVDGGATLTEIRTPHGDNHDLWINPDNPLIMVEGNDGGANVSVNGGASWSAQDNQPTAQLYRVITDDVFPYRLYAGQQDNSALRIASRTFGATIGRADWKPVGGGESAQFGFDADNPERVYGTSLLGSITEYDDATGNVRSLEAYPAFIGFLQAKDLRYRFNWNAPVVVSQFDPSVIYHGAHVVLKSTDRGQSWTPISGDLTRNDASKMGTTGGPLSIEGAGGEHYGTLMYLAESPHDAGTIWAGSDDGLVHVTRDGGDSWTNVTPRNLPESQINMIEVSPHDPASAYIAVNRYKLGDDTPLIYRTRDYGESWDLIVDGIPDVAFARAVREDPARRGLLYAGTERGVFVSFDDGEHWQSLQLNLPQVPITDLRVKDGDLVAATQGRSFWILDDLTPLHALEPAVSEEAVHLYEPRTAYRINVSRWPRDDGGENPPEGVVIRYSLAEALPANGDPLTLEILGSDGEVIRSYSSKPPQRAARTLVKGVQGEPPAPPLGTRRGMNEAIWNFRREPMTAVADTIRYVSQRPPRVAPGTYRARLRHGDHVAEQPVHIAEDPRREPAGAEAWAEQSRVSLRLYRLVNDIHGTTNALRSVADQAEELMARTAGLDNSADIQAAGEALVDRIRTWEIHTPQAPLPDNLRDVVSVPSLLLSVQALHVLRASDQEPPVNAGILERTDEIAQEWARLAADAESILDQELAAFNAAFESAGIPSVIVP</sequence>
<feature type="region of interest" description="Disordered" evidence="2">
    <location>
        <begin position="819"/>
        <end position="848"/>
    </location>
</feature>
<dbReference type="Pfam" id="PF15902">
    <property type="entry name" value="Sortilin-Vps10"/>
    <property type="match status" value="1"/>
</dbReference>
<dbReference type="AlphaFoldDB" id="A0AAW9RGR7"/>
<accession>A0AAW9RGR7</accession>
<evidence type="ECO:0000313" key="5">
    <source>
        <dbReference type="EMBL" id="MEJ8568035.1"/>
    </source>
</evidence>
<keyword evidence="3" id="KW-0732">Signal</keyword>